<dbReference type="InterPro" id="IPR051604">
    <property type="entry name" value="Ergot_Alk_Oxidoreductase"/>
</dbReference>
<sequence length="285" mass="31490">MGAVFVTGATGTVGSAVVTHLLELGQSVIAGVRDPHDADRVPRAAEVRKFSFDDAPETIEQALEGADRLFLMRPPAIADVQTKLFPVIDAAQHRGIRQIAFLSLQGVQVNRNTPHHAVEKYMRSVRSPYTFLRPNFFMQNLSTTYARPIRERGEIFVPAGRSRTAFIDARDVGRAAAATLTHPGHIGKAYTLSGPQSLSYRKVAEVMTDVLGQPIRYDRPGEDAYLAQLAADGAPEDYIAVQKMIHKIVRLNISAFPNRSIHRLTGLPAITLEQFVDDYSDVWKD</sequence>
<dbReference type="RefSeq" id="WP_134641494.1">
    <property type="nucleotide sequence ID" value="NZ_SOHM01000031.1"/>
</dbReference>
<dbReference type="InterPro" id="IPR008030">
    <property type="entry name" value="NmrA-like"/>
</dbReference>
<dbReference type="PANTHER" id="PTHR43162">
    <property type="match status" value="1"/>
</dbReference>
<comment type="caution">
    <text evidence="2">The sequence shown here is derived from an EMBL/GenBank/DDBJ whole genome shotgun (WGS) entry which is preliminary data.</text>
</comment>
<dbReference type="AlphaFoldDB" id="A0A4R9BLL6"/>
<accession>A0A4R9BLL6</accession>
<dbReference type="Pfam" id="PF05368">
    <property type="entry name" value="NmrA"/>
    <property type="match status" value="1"/>
</dbReference>
<dbReference type="Proteomes" id="UP000298468">
    <property type="component" value="Unassembled WGS sequence"/>
</dbReference>
<evidence type="ECO:0000259" key="1">
    <source>
        <dbReference type="Pfam" id="PF05368"/>
    </source>
</evidence>
<gene>
    <name evidence="2" type="ORF">E3T61_14200</name>
</gene>
<organism evidence="2 3">
    <name type="scientific">Cryobacterium lactosi</name>
    <dbReference type="NCBI Taxonomy" id="1259202"/>
    <lineage>
        <taxon>Bacteria</taxon>
        <taxon>Bacillati</taxon>
        <taxon>Actinomycetota</taxon>
        <taxon>Actinomycetes</taxon>
        <taxon>Micrococcales</taxon>
        <taxon>Microbacteriaceae</taxon>
        <taxon>Cryobacterium</taxon>
    </lineage>
</organism>
<dbReference type="CDD" id="cd05269">
    <property type="entry name" value="TMR_SDR_a"/>
    <property type="match status" value="1"/>
</dbReference>
<dbReference type="PANTHER" id="PTHR43162:SF1">
    <property type="entry name" value="PRESTALK A DIFFERENTIATION PROTEIN A"/>
    <property type="match status" value="1"/>
</dbReference>
<protein>
    <submittedName>
        <fullName evidence="2">SDR family oxidoreductase</fullName>
    </submittedName>
</protein>
<feature type="domain" description="NmrA-like" evidence="1">
    <location>
        <begin position="4"/>
        <end position="229"/>
    </location>
</feature>
<evidence type="ECO:0000313" key="2">
    <source>
        <dbReference type="EMBL" id="TFD87013.1"/>
    </source>
</evidence>
<dbReference type="EMBL" id="SOHM01000031">
    <property type="protein sequence ID" value="TFD87013.1"/>
    <property type="molecule type" value="Genomic_DNA"/>
</dbReference>
<evidence type="ECO:0000313" key="3">
    <source>
        <dbReference type="Proteomes" id="UP000298468"/>
    </source>
</evidence>
<proteinExistence type="predicted"/>
<dbReference type="Gene3D" id="3.90.25.10">
    <property type="entry name" value="UDP-galactose 4-epimerase, domain 1"/>
    <property type="match status" value="1"/>
</dbReference>
<dbReference type="Gene3D" id="3.40.50.720">
    <property type="entry name" value="NAD(P)-binding Rossmann-like Domain"/>
    <property type="match status" value="1"/>
</dbReference>
<dbReference type="SUPFAM" id="SSF51735">
    <property type="entry name" value="NAD(P)-binding Rossmann-fold domains"/>
    <property type="match status" value="1"/>
</dbReference>
<dbReference type="InterPro" id="IPR036291">
    <property type="entry name" value="NAD(P)-bd_dom_sf"/>
</dbReference>
<keyword evidence="3" id="KW-1185">Reference proteome</keyword>
<name>A0A4R9BLL6_9MICO</name>
<reference evidence="2 3" key="1">
    <citation type="submission" date="2019-03" db="EMBL/GenBank/DDBJ databases">
        <title>Genomics of glacier-inhabiting Cryobacterium strains.</title>
        <authorList>
            <person name="Liu Q."/>
            <person name="Xin Y.-H."/>
        </authorList>
    </citation>
    <scope>NUCLEOTIDE SEQUENCE [LARGE SCALE GENOMIC DNA]</scope>
    <source>
        <strain evidence="2 3">Sr59</strain>
    </source>
</reference>
<dbReference type="OrthoDB" id="5180065at2"/>